<evidence type="ECO:0000256" key="3">
    <source>
        <dbReference type="ARBA" id="ARBA00048741"/>
    </source>
</evidence>
<reference evidence="5 6" key="1">
    <citation type="submission" date="2020-08" db="EMBL/GenBank/DDBJ databases">
        <title>Genomic Encyclopedia of Type Strains, Phase IV (KMG-IV): sequencing the most valuable type-strain genomes for metagenomic binning, comparative biology and taxonomic classification.</title>
        <authorList>
            <person name="Goeker M."/>
        </authorList>
    </citation>
    <scope>NUCLEOTIDE SEQUENCE [LARGE SCALE GENOMIC DNA]</scope>
    <source>
        <strain evidence="5 6">DSM 27568</strain>
    </source>
</reference>
<accession>A0A7W6G105</accession>
<gene>
    <name evidence="5" type="ORF">GGR39_003428</name>
</gene>
<dbReference type="AlphaFoldDB" id="A0A7W6G105"/>
<dbReference type="EC" id="6.3.5.4" evidence="2"/>
<organism evidence="5 6">
    <name type="scientific">Novosphingobium fluoreni</name>
    <dbReference type="NCBI Taxonomy" id="1391222"/>
    <lineage>
        <taxon>Bacteria</taxon>
        <taxon>Pseudomonadati</taxon>
        <taxon>Pseudomonadota</taxon>
        <taxon>Alphaproteobacteria</taxon>
        <taxon>Sphingomonadales</taxon>
        <taxon>Sphingomonadaceae</taxon>
        <taxon>Novosphingobium</taxon>
    </lineage>
</organism>
<comment type="pathway">
    <text evidence="1">Amino-acid biosynthesis; L-asparagine biosynthesis; L-asparagine from L-aspartate (L-Gln route): step 1/1.</text>
</comment>
<evidence type="ECO:0000313" key="6">
    <source>
        <dbReference type="Proteomes" id="UP000561459"/>
    </source>
</evidence>
<dbReference type="RefSeq" id="WP_183618937.1">
    <property type="nucleotide sequence ID" value="NZ_JACIDY010000017.1"/>
</dbReference>
<evidence type="ECO:0000259" key="4">
    <source>
        <dbReference type="Pfam" id="PF00733"/>
    </source>
</evidence>
<dbReference type="Proteomes" id="UP000561459">
    <property type="component" value="Unassembled WGS sequence"/>
</dbReference>
<evidence type="ECO:0000256" key="2">
    <source>
        <dbReference type="ARBA" id="ARBA00012737"/>
    </source>
</evidence>
<dbReference type="PANTHER" id="PTHR43284:SF1">
    <property type="entry name" value="ASPARAGINE SYNTHETASE"/>
    <property type="match status" value="1"/>
</dbReference>
<dbReference type="InterPro" id="IPR001962">
    <property type="entry name" value="Asn_synthase"/>
</dbReference>
<dbReference type="SUPFAM" id="SSF52402">
    <property type="entry name" value="Adenine nucleotide alpha hydrolases-like"/>
    <property type="match status" value="1"/>
</dbReference>
<dbReference type="GO" id="GO:0004066">
    <property type="term" value="F:asparagine synthase (glutamine-hydrolyzing) activity"/>
    <property type="evidence" value="ECO:0007669"/>
    <property type="project" value="UniProtKB-EC"/>
</dbReference>
<evidence type="ECO:0000313" key="5">
    <source>
        <dbReference type="EMBL" id="MBB3941747.1"/>
    </source>
</evidence>
<dbReference type="InterPro" id="IPR029055">
    <property type="entry name" value="Ntn_hydrolases_N"/>
</dbReference>
<dbReference type="GO" id="GO:0006529">
    <property type="term" value="P:asparagine biosynthetic process"/>
    <property type="evidence" value="ECO:0007669"/>
    <property type="project" value="InterPro"/>
</dbReference>
<name>A0A7W6G105_9SPHN</name>
<comment type="catalytic activity">
    <reaction evidence="3">
        <text>L-aspartate + L-glutamine + ATP + H2O = L-asparagine + L-glutamate + AMP + diphosphate + H(+)</text>
        <dbReference type="Rhea" id="RHEA:12228"/>
        <dbReference type="ChEBI" id="CHEBI:15377"/>
        <dbReference type="ChEBI" id="CHEBI:15378"/>
        <dbReference type="ChEBI" id="CHEBI:29985"/>
        <dbReference type="ChEBI" id="CHEBI:29991"/>
        <dbReference type="ChEBI" id="CHEBI:30616"/>
        <dbReference type="ChEBI" id="CHEBI:33019"/>
        <dbReference type="ChEBI" id="CHEBI:58048"/>
        <dbReference type="ChEBI" id="CHEBI:58359"/>
        <dbReference type="ChEBI" id="CHEBI:456215"/>
        <dbReference type="EC" id="6.3.5.4"/>
    </reaction>
</comment>
<keyword evidence="5" id="KW-0436">Ligase</keyword>
<keyword evidence="6" id="KW-1185">Reference proteome</keyword>
<comment type="caution">
    <text evidence="5">The sequence shown here is derived from an EMBL/GenBank/DDBJ whole genome shotgun (WGS) entry which is preliminary data.</text>
</comment>
<protein>
    <recommendedName>
        <fullName evidence="2">asparagine synthase (glutamine-hydrolyzing)</fullName>
        <ecNumber evidence="2">6.3.5.4</ecNumber>
    </recommendedName>
</protein>
<dbReference type="PANTHER" id="PTHR43284">
    <property type="entry name" value="ASPARAGINE SYNTHETASE (GLUTAMINE-HYDROLYZING)"/>
    <property type="match status" value="1"/>
</dbReference>
<feature type="domain" description="Asparagine synthetase" evidence="4">
    <location>
        <begin position="243"/>
        <end position="579"/>
    </location>
</feature>
<dbReference type="SUPFAM" id="SSF56235">
    <property type="entry name" value="N-terminal nucleophile aminohydrolases (Ntn hydrolases)"/>
    <property type="match status" value="1"/>
</dbReference>
<proteinExistence type="predicted"/>
<dbReference type="InterPro" id="IPR051786">
    <property type="entry name" value="ASN_synthetase/amidase"/>
</dbReference>
<evidence type="ECO:0000256" key="1">
    <source>
        <dbReference type="ARBA" id="ARBA00005187"/>
    </source>
</evidence>
<dbReference type="InterPro" id="IPR014729">
    <property type="entry name" value="Rossmann-like_a/b/a_fold"/>
</dbReference>
<dbReference type="Pfam" id="PF00733">
    <property type="entry name" value="Asn_synthase"/>
    <property type="match status" value="1"/>
</dbReference>
<dbReference type="EMBL" id="JACIDY010000017">
    <property type="protein sequence ID" value="MBB3941747.1"/>
    <property type="molecule type" value="Genomic_DNA"/>
</dbReference>
<dbReference type="Gene3D" id="3.40.50.620">
    <property type="entry name" value="HUPs"/>
    <property type="match status" value="2"/>
</dbReference>
<sequence length="583" mass="63903">MRRFLAVLTHPGTVPAIAQTALHYGKGAGLAPISQMPGLLLMAQNMEAFAIDTEAFSGGIIGDLYFRHGPGEAFDGTATAIERLAPICRSAELAERCWGSFLLLGRPDMGSEFAAYHAPFSSLPVYYACAGDALVLASDAHLLAGCTQVRARISWPNIASQLAFDDFAARTTCLTGICELRGGETLEWPLNAALITRFNWNPWHHASQDRWLDEEEAAKVLLEREIMRCTSARISRLTLPLLDLSGGLDSSLLAAMAARRKTEVRAVTVFSAATEGDERGFARAVAEHLGIKLAEAEPQAERVDVRLCPTPYLPRPHARSFVQEIDRLTLGAAPDATAFINGGGGDAVLCHLQSSGPAVDRWRSQHRLGGFLHTVTELSAAAQVSFWVGLRKAVAKSMRTHAQVPLAKNPTFLSADVRCVLADTELPWPPPPPDLCPGKLEHVRGIYSSCFNMHGFARSGSLKAVYPMLSQPLIEICLRIPTWMWLGNGHNRYLARRVAAKWLPPQVAWRRSKGGLGRLQRDVYRLNKERLREMLLDGALQAAGLVDRRAIEGQLAPGADLTSHQFPRLLRLADFEAWAQHWA</sequence>